<evidence type="ECO:0000256" key="5">
    <source>
        <dbReference type="ARBA" id="ARBA00022642"/>
    </source>
</evidence>
<reference evidence="11 12" key="1">
    <citation type="submission" date="2024-03" db="EMBL/GenBank/DDBJ databases">
        <title>Human intestinal bacterial collection.</title>
        <authorList>
            <person name="Pauvert C."/>
            <person name="Hitch T.C.A."/>
            <person name="Clavel T."/>
        </authorList>
    </citation>
    <scope>NUCLEOTIDE SEQUENCE [LARGE SCALE GENOMIC DNA]</scope>
    <source>
        <strain evidence="11 12">CLA-JM-H44</strain>
    </source>
</reference>
<evidence type="ECO:0000256" key="6">
    <source>
        <dbReference type="ARBA" id="ARBA00022679"/>
    </source>
</evidence>
<dbReference type="NCBIfam" id="TIGR00550">
    <property type="entry name" value="nadA"/>
    <property type="match status" value="1"/>
</dbReference>
<evidence type="ECO:0000256" key="3">
    <source>
        <dbReference type="ARBA" id="ARBA00012669"/>
    </source>
</evidence>
<keyword evidence="5" id="KW-0662">Pyridine nucleotide biosynthesis</keyword>
<accession>A0ABV1E0W6</accession>
<keyword evidence="12" id="KW-1185">Reference proteome</keyword>
<sequence>MMKELQEEILRLKKETGAAILAHSYQSPEILEIADIRGDSFALSVAAQKREESTIVLCGVRFMADTVKLLNPEKKVILPVDQAVCPMADQIPPERVRRFKENNSDFTVVAYINTTTRLKAECDVCVTSSSALTIVKKLPDNPILFIPDANLGGWIKRQLPEREIELWDGCCPVHAAVTARDCALMKERYPKAKLAVHPECREEVLTYADYVGSTSGILSFAEQCKEDVIIGTEKSISDWLSLHHPDRRFPVLSKKLLCSNMRLTGLTDVYRALLGTGGAEIQIDPALAQAARRPIMEMIRLGE</sequence>
<keyword evidence="6 11" id="KW-0808">Transferase</keyword>
<evidence type="ECO:0000256" key="4">
    <source>
        <dbReference type="ARBA" id="ARBA00022485"/>
    </source>
</evidence>
<dbReference type="PANTHER" id="PTHR30573">
    <property type="entry name" value="QUINOLINATE SYNTHETASE A"/>
    <property type="match status" value="1"/>
</dbReference>
<dbReference type="PANTHER" id="PTHR30573:SF0">
    <property type="entry name" value="QUINOLINATE SYNTHASE, CHLOROPLASTIC"/>
    <property type="match status" value="1"/>
</dbReference>
<evidence type="ECO:0000313" key="12">
    <source>
        <dbReference type="Proteomes" id="UP001489509"/>
    </source>
</evidence>
<dbReference type="EC" id="2.5.1.72" evidence="3 10"/>
<name>A0ABV1E0W6_9FIRM</name>
<organism evidence="11 12">
    <name type="scientific">Solibaculum intestinale</name>
    <dbReference type="NCBI Taxonomy" id="3133165"/>
    <lineage>
        <taxon>Bacteria</taxon>
        <taxon>Bacillati</taxon>
        <taxon>Bacillota</taxon>
        <taxon>Clostridia</taxon>
        <taxon>Eubacteriales</taxon>
        <taxon>Oscillospiraceae</taxon>
        <taxon>Solibaculum</taxon>
    </lineage>
</organism>
<gene>
    <name evidence="11" type="primary">nadA</name>
    <name evidence="11" type="ORF">WMO26_08930</name>
</gene>
<protein>
    <recommendedName>
        <fullName evidence="3 10">Quinolinate synthase</fullName>
        <ecNumber evidence="3 10">2.5.1.72</ecNumber>
    </recommendedName>
</protein>
<comment type="pathway">
    <text evidence="2">Cofactor biosynthesis; NAD(+) biosynthesis; quinolinate from iminoaspartate: step 1/1.</text>
</comment>
<dbReference type="GO" id="GO:0016740">
    <property type="term" value="F:transferase activity"/>
    <property type="evidence" value="ECO:0007669"/>
    <property type="project" value="UniProtKB-KW"/>
</dbReference>
<proteinExistence type="predicted"/>
<dbReference type="RefSeq" id="WP_349219757.1">
    <property type="nucleotide sequence ID" value="NZ_JBBMFD010000015.1"/>
</dbReference>
<evidence type="ECO:0000256" key="10">
    <source>
        <dbReference type="NCBIfam" id="TIGR00550"/>
    </source>
</evidence>
<keyword evidence="8" id="KW-0408">Iron</keyword>
<dbReference type="Gene3D" id="3.40.50.10800">
    <property type="entry name" value="NadA-like"/>
    <property type="match status" value="3"/>
</dbReference>
<evidence type="ECO:0000256" key="2">
    <source>
        <dbReference type="ARBA" id="ARBA00005065"/>
    </source>
</evidence>
<evidence type="ECO:0000256" key="9">
    <source>
        <dbReference type="ARBA" id="ARBA00023014"/>
    </source>
</evidence>
<dbReference type="SUPFAM" id="SSF142754">
    <property type="entry name" value="NadA-like"/>
    <property type="match status" value="1"/>
</dbReference>
<evidence type="ECO:0000256" key="7">
    <source>
        <dbReference type="ARBA" id="ARBA00022723"/>
    </source>
</evidence>
<dbReference type="Pfam" id="PF02445">
    <property type="entry name" value="NadA"/>
    <property type="match status" value="1"/>
</dbReference>
<comment type="caution">
    <text evidence="11">The sequence shown here is derived from an EMBL/GenBank/DDBJ whole genome shotgun (WGS) entry which is preliminary data.</text>
</comment>
<evidence type="ECO:0000313" key="11">
    <source>
        <dbReference type="EMBL" id="MEQ2440947.1"/>
    </source>
</evidence>
<dbReference type="EMBL" id="JBBMFD010000015">
    <property type="protein sequence ID" value="MEQ2440947.1"/>
    <property type="molecule type" value="Genomic_DNA"/>
</dbReference>
<dbReference type="Proteomes" id="UP001489509">
    <property type="component" value="Unassembled WGS sequence"/>
</dbReference>
<comment type="cofactor">
    <cofactor evidence="1">
        <name>[4Fe-4S] cluster</name>
        <dbReference type="ChEBI" id="CHEBI:49883"/>
    </cofactor>
</comment>
<keyword evidence="4" id="KW-0004">4Fe-4S</keyword>
<keyword evidence="7" id="KW-0479">Metal-binding</keyword>
<dbReference type="NCBIfam" id="NF006878">
    <property type="entry name" value="PRK09375.1-2"/>
    <property type="match status" value="1"/>
</dbReference>
<keyword evidence="9" id="KW-0411">Iron-sulfur</keyword>
<evidence type="ECO:0000256" key="8">
    <source>
        <dbReference type="ARBA" id="ARBA00023004"/>
    </source>
</evidence>
<dbReference type="InterPro" id="IPR003473">
    <property type="entry name" value="NadA"/>
</dbReference>
<evidence type="ECO:0000256" key="1">
    <source>
        <dbReference type="ARBA" id="ARBA00001966"/>
    </source>
</evidence>
<dbReference type="InterPro" id="IPR036094">
    <property type="entry name" value="NadA_sf"/>
</dbReference>